<reference evidence="3" key="1">
    <citation type="submission" date="2017-02" db="UniProtKB">
        <authorList>
            <consortium name="WormBaseParasite"/>
        </authorList>
    </citation>
    <scope>IDENTIFICATION</scope>
</reference>
<evidence type="ECO:0000256" key="1">
    <source>
        <dbReference type="SAM" id="Phobius"/>
    </source>
</evidence>
<proteinExistence type="predicted"/>
<dbReference type="Proteomes" id="UP000050640">
    <property type="component" value="Unplaced"/>
</dbReference>
<dbReference type="WBParaSite" id="EEL_0000526901-mRNA-1">
    <property type="protein sequence ID" value="EEL_0000526901-mRNA-1"/>
    <property type="gene ID" value="EEL_0000526901"/>
</dbReference>
<name>A0A0R3RTI5_9BILA</name>
<sequence length="51" mass="6268">MNRLARNHDHFFSVLYSSLCHIFFIQEVYFLRNASRNARLKVYNFFFPLHS</sequence>
<organism evidence="2 3">
    <name type="scientific">Elaeophora elaphi</name>
    <dbReference type="NCBI Taxonomy" id="1147741"/>
    <lineage>
        <taxon>Eukaryota</taxon>
        <taxon>Metazoa</taxon>
        <taxon>Ecdysozoa</taxon>
        <taxon>Nematoda</taxon>
        <taxon>Chromadorea</taxon>
        <taxon>Rhabditida</taxon>
        <taxon>Spirurina</taxon>
        <taxon>Spiruromorpha</taxon>
        <taxon>Filarioidea</taxon>
        <taxon>Onchocercidae</taxon>
        <taxon>Elaeophora</taxon>
    </lineage>
</organism>
<keyword evidence="2" id="KW-1185">Reference proteome</keyword>
<evidence type="ECO:0000313" key="3">
    <source>
        <dbReference type="WBParaSite" id="EEL_0000526901-mRNA-1"/>
    </source>
</evidence>
<dbReference type="AlphaFoldDB" id="A0A0R3RTI5"/>
<feature type="transmembrane region" description="Helical" evidence="1">
    <location>
        <begin position="12"/>
        <end position="31"/>
    </location>
</feature>
<keyword evidence="1" id="KW-1133">Transmembrane helix</keyword>
<accession>A0A0R3RTI5</accession>
<evidence type="ECO:0000313" key="2">
    <source>
        <dbReference type="Proteomes" id="UP000050640"/>
    </source>
</evidence>
<keyword evidence="1" id="KW-0812">Transmembrane</keyword>
<keyword evidence="1" id="KW-0472">Membrane</keyword>
<protein>
    <submittedName>
        <fullName evidence="3">Uncharacterized protein</fullName>
    </submittedName>
</protein>